<accession>A0AAN7PTP6</accession>
<keyword evidence="2" id="KW-1185">Reference proteome</keyword>
<evidence type="ECO:0000313" key="1">
    <source>
        <dbReference type="EMBL" id="KAK4753691.1"/>
    </source>
</evidence>
<sequence length="64" mass="7040">MINSKGAGVLFLGDPTNGLLTEPKTIRRIQICRGGSNSQLQNPFQYQGTIPASFANQFNEKKSR</sequence>
<proteinExistence type="predicted"/>
<name>A0AAN7PTP6_9MYRT</name>
<dbReference type="Proteomes" id="UP001345219">
    <property type="component" value="Chromosome 2"/>
</dbReference>
<gene>
    <name evidence="1" type="ORF">SAY87_001795</name>
</gene>
<protein>
    <submittedName>
        <fullName evidence="1">Uncharacterized protein</fullName>
    </submittedName>
</protein>
<comment type="caution">
    <text evidence="1">The sequence shown here is derived from an EMBL/GenBank/DDBJ whole genome shotgun (WGS) entry which is preliminary data.</text>
</comment>
<reference evidence="1 2" key="1">
    <citation type="journal article" date="2023" name="Hortic Res">
        <title>Pangenome of water caltrop reveals structural variations and asymmetric subgenome divergence after allopolyploidization.</title>
        <authorList>
            <person name="Zhang X."/>
            <person name="Chen Y."/>
            <person name="Wang L."/>
            <person name="Yuan Y."/>
            <person name="Fang M."/>
            <person name="Shi L."/>
            <person name="Lu R."/>
            <person name="Comes H.P."/>
            <person name="Ma Y."/>
            <person name="Chen Y."/>
            <person name="Huang G."/>
            <person name="Zhou Y."/>
            <person name="Zheng Z."/>
            <person name="Qiu Y."/>
        </authorList>
    </citation>
    <scope>NUCLEOTIDE SEQUENCE [LARGE SCALE GENOMIC DNA]</scope>
    <source>
        <tissue evidence="1">Roots</tissue>
    </source>
</reference>
<organism evidence="1 2">
    <name type="scientific">Trapa incisa</name>
    <dbReference type="NCBI Taxonomy" id="236973"/>
    <lineage>
        <taxon>Eukaryota</taxon>
        <taxon>Viridiplantae</taxon>
        <taxon>Streptophyta</taxon>
        <taxon>Embryophyta</taxon>
        <taxon>Tracheophyta</taxon>
        <taxon>Spermatophyta</taxon>
        <taxon>Magnoliopsida</taxon>
        <taxon>eudicotyledons</taxon>
        <taxon>Gunneridae</taxon>
        <taxon>Pentapetalae</taxon>
        <taxon>rosids</taxon>
        <taxon>malvids</taxon>
        <taxon>Myrtales</taxon>
        <taxon>Lythraceae</taxon>
        <taxon>Trapa</taxon>
    </lineage>
</organism>
<dbReference type="AlphaFoldDB" id="A0AAN7PTP6"/>
<evidence type="ECO:0000313" key="2">
    <source>
        <dbReference type="Proteomes" id="UP001345219"/>
    </source>
</evidence>
<dbReference type="EMBL" id="JAXIOK010000015">
    <property type="protein sequence ID" value="KAK4753691.1"/>
    <property type="molecule type" value="Genomic_DNA"/>
</dbReference>